<gene>
    <name evidence="2" type="ORF">UW79_C0005G0034</name>
</gene>
<protein>
    <submittedName>
        <fullName evidence="2">Uncharacterized protein</fullName>
    </submittedName>
</protein>
<dbReference type="Pfam" id="PF07963">
    <property type="entry name" value="N_methyl"/>
    <property type="match status" value="1"/>
</dbReference>
<evidence type="ECO:0000313" key="3">
    <source>
        <dbReference type="Proteomes" id="UP000034032"/>
    </source>
</evidence>
<dbReference type="AlphaFoldDB" id="A0A0G1NE81"/>
<evidence type="ECO:0000256" key="1">
    <source>
        <dbReference type="SAM" id="Phobius"/>
    </source>
</evidence>
<name>A0A0G1NE81_9BACT</name>
<comment type="caution">
    <text evidence="2">The sequence shown here is derived from an EMBL/GenBank/DDBJ whole genome shotgun (WGS) entry which is preliminary data.</text>
</comment>
<feature type="transmembrane region" description="Helical" evidence="1">
    <location>
        <begin position="12"/>
        <end position="31"/>
    </location>
</feature>
<dbReference type="EMBL" id="LCJR01000005">
    <property type="protein sequence ID" value="KKT82509.1"/>
    <property type="molecule type" value="Genomic_DNA"/>
</dbReference>
<dbReference type="InterPro" id="IPR012902">
    <property type="entry name" value="N_methyl_site"/>
</dbReference>
<evidence type="ECO:0000313" key="2">
    <source>
        <dbReference type="EMBL" id="KKT82509.1"/>
    </source>
</evidence>
<organism evidence="2 3">
    <name type="scientific">Candidatus Yanofskybacteria bacterium GW2011_GWA2_44_9</name>
    <dbReference type="NCBI Taxonomy" id="1619025"/>
    <lineage>
        <taxon>Bacteria</taxon>
        <taxon>Candidatus Yanofskyibacteriota</taxon>
    </lineage>
</organism>
<proteinExistence type="predicted"/>
<keyword evidence="1" id="KW-1133">Transmembrane helix</keyword>
<sequence>MKTTPKNKGMTLIEAIISIFILILGLVPIFMSITVTNNLASIIKNDLIASNLAREGIEVVRSIRDANWFNGLLFDANLADCGQSICDWVVQWDSAAPIPLGSNPPLKLDSTTGLYNYSTGSNSLFTRKISISRVGTCNCEIKILSQVSWPERKDTKVITVESHLFNWR</sequence>
<keyword evidence="1" id="KW-0812">Transmembrane</keyword>
<dbReference type="Proteomes" id="UP000034032">
    <property type="component" value="Unassembled WGS sequence"/>
</dbReference>
<reference evidence="2 3" key="1">
    <citation type="journal article" date="2015" name="Nature">
        <title>rRNA introns, odd ribosomes, and small enigmatic genomes across a large radiation of phyla.</title>
        <authorList>
            <person name="Brown C.T."/>
            <person name="Hug L.A."/>
            <person name="Thomas B.C."/>
            <person name="Sharon I."/>
            <person name="Castelle C.J."/>
            <person name="Singh A."/>
            <person name="Wilkins M.J."/>
            <person name="Williams K.H."/>
            <person name="Banfield J.F."/>
        </authorList>
    </citation>
    <scope>NUCLEOTIDE SEQUENCE [LARGE SCALE GENOMIC DNA]</scope>
</reference>
<accession>A0A0G1NE81</accession>
<keyword evidence="1" id="KW-0472">Membrane</keyword>